<name>A0A2S6IKD4_9ACTN</name>
<evidence type="ECO:0000256" key="4">
    <source>
        <dbReference type="SAM" id="MobiDB-lite"/>
    </source>
</evidence>
<dbReference type="EMBL" id="PTJD01000007">
    <property type="protein sequence ID" value="PPK94693.1"/>
    <property type="molecule type" value="Genomic_DNA"/>
</dbReference>
<dbReference type="CDD" id="cd01392">
    <property type="entry name" value="HTH_LacI"/>
    <property type="match status" value="1"/>
</dbReference>
<dbReference type="InterPro" id="IPR010982">
    <property type="entry name" value="Lambda_DNA-bd_dom_sf"/>
</dbReference>
<organism evidence="6 7">
    <name type="scientific">Kineococcus xinjiangensis</name>
    <dbReference type="NCBI Taxonomy" id="512762"/>
    <lineage>
        <taxon>Bacteria</taxon>
        <taxon>Bacillati</taxon>
        <taxon>Actinomycetota</taxon>
        <taxon>Actinomycetes</taxon>
        <taxon>Kineosporiales</taxon>
        <taxon>Kineosporiaceae</taxon>
        <taxon>Kineococcus</taxon>
    </lineage>
</organism>
<dbReference type="PANTHER" id="PTHR30146">
    <property type="entry name" value="LACI-RELATED TRANSCRIPTIONAL REPRESSOR"/>
    <property type="match status" value="1"/>
</dbReference>
<dbReference type="OrthoDB" id="3227375at2"/>
<evidence type="ECO:0000259" key="5">
    <source>
        <dbReference type="PROSITE" id="PS50932"/>
    </source>
</evidence>
<keyword evidence="2" id="KW-0238">DNA-binding</keyword>
<dbReference type="SUPFAM" id="SSF53822">
    <property type="entry name" value="Periplasmic binding protein-like I"/>
    <property type="match status" value="1"/>
</dbReference>
<dbReference type="Proteomes" id="UP000239485">
    <property type="component" value="Unassembled WGS sequence"/>
</dbReference>
<dbReference type="SMART" id="SM00354">
    <property type="entry name" value="HTH_LACI"/>
    <property type="match status" value="1"/>
</dbReference>
<accession>A0A2S6IKD4</accession>
<comment type="caution">
    <text evidence="6">The sequence shown here is derived from an EMBL/GenBank/DDBJ whole genome shotgun (WGS) entry which is preliminary data.</text>
</comment>
<dbReference type="Gene3D" id="3.40.50.2300">
    <property type="match status" value="2"/>
</dbReference>
<gene>
    <name evidence="6" type="ORF">CLV92_107196</name>
</gene>
<dbReference type="PANTHER" id="PTHR30146:SF153">
    <property type="entry name" value="LACTOSE OPERON REPRESSOR"/>
    <property type="match status" value="1"/>
</dbReference>
<dbReference type="GO" id="GO:0000976">
    <property type="term" value="F:transcription cis-regulatory region binding"/>
    <property type="evidence" value="ECO:0007669"/>
    <property type="project" value="TreeGrafter"/>
</dbReference>
<evidence type="ECO:0000313" key="6">
    <source>
        <dbReference type="EMBL" id="PPK94693.1"/>
    </source>
</evidence>
<dbReference type="SUPFAM" id="SSF47413">
    <property type="entry name" value="lambda repressor-like DNA-binding domains"/>
    <property type="match status" value="1"/>
</dbReference>
<dbReference type="Pfam" id="PF13377">
    <property type="entry name" value="Peripla_BP_3"/>
    <property type="match status" value="1"/>
</dbReference>
<evidence type="ECO:0000256" key="1">
    <source>
        <dbReference type="ARBA" id="ARBA00023015"/>
    </source>
</evidence>
<dbReference type="InterPro" id="IPR046335">
    <property type="entry name" value="LacI/GalR-like_sensor"/>
</dbReference>
<feature type="compositionally biased region" description="Low complexity" evidence="4">
    <location>
        <begin position="348"/>
        <end position="367"/>
    </location>
</feature>
<keyword evidence="3" id="KW-0804">Transcription</keyword>
<sequence length="367" mass="38465">MAGGNGQRRATLASVARLAGVSVPTVSKVLNDRDDVAEETRERVRRALTESGYAAQRRTQPPGPPVVDLVVEGLTNRYTVEVLGGIIDGAADLGVEVVLSSVSPARFREADHGQWAERLAAAGRRGLVLVSSEVQEAQVRQFSRRNLPVVVVDPLSPPVPSIVSVGSTNWAGGKAATEHLIGLGHRRIAHVGGPVGAECSQARLHGYLAAHMSAGLPADQDLVLAGDFVHATGVAGLERLLQLPSPPTAVFCGNDVIALGVLDEARRRGLRVPADLSVVGFDGTDLTEHAHPRLTSVAQPLREMGLTALRAVVRLAEGEDLESHYVELATQLVVRDSTAPPQAPAAPPAAAAPAARRARPAPATGRR</sequence>
<evidence type="ECO:0000256" key="3">
    <source>
        <dbReference type="ARBA" id="ARBA00023163"/>
    </source>
</evidence>
<dbReference type="InterPro" id="IPR028082">
    <property type="entry name" value="Peripla_BP_I"/>
</dbReference>
<evidence type="ECO:0000313" key="7">
    <source>
        <dbReference type="Proteomes" id="UP000239485"/>
    </source>
</evidence>
<dbReference type="InterPro" id="IPR000843">
    <property type="entry name" value="HTH_LacI"/>
</dbReference>
<reference evidence="6 7" key="1">
    <citation type="submission" date="2018-02" db="EMBL/GenBank/DDBJ databases">
        <title>Genomic Encyclopedia of Archaeal and Bacterial Type Strains, Phase II (KMG-II): from individual species to whole genera.</title>
        <authorList>
            <person name="Goeker M."/>
        </authorList>
    </citation>
    <scope>NUCLEOTIDE SEQUENCE [LARGE SCALE GENOMIC DNA]</scope>
    <source>
        <strain evidence="6 7">DSM 22857</strain>
    </source>
</reference>
<keyword evidence="7" id="KW-1185">Reference proteome</keyword>
<dbReference type="Gene3D" id="1.10.260.40">
    <property type="entry name" value="lambda repressor-like DNA-binding domains"/>
    <property type="match status" value="1"/>
</dbReference>
<feature type="region of interest" description="Disordered" evidence="4">
    <location>
        <begin position="337"/>
        <end position="367"/>
    </location>
</feature>
<keyword evidence="1" id="KW-0805">Transcription regulation</keyword>
<protein>
    <submittedName>
        <fullName evidence="6">LacI family transcriptional regulator</fullName>
    </submittedName>
</protein>
<dbReference type="Pfam" id="PF00356">
    <property type="entry name" value="LacI"/>
    <property type="match status" value="1"/>
</dbReference>
<feature type="domain" description="HTH lacI-type" evidence="5">
    <location>
        <begin position="10"/>
        <end position="53"/>
    </location>
</feature>
<evidence type="ECO:0000256" key="2">
    <source>
        <dbReference type="ARBA" id="ARBA00023125"/>
    </source>
</evidence>
<proteinExistence type="predicted"/>
<dbReference type="RefSeq" id="WP_104432989.1">
    <property type="nucleotide sequence ID" value="NZ_PTJD01000007.1"/>
</dbReference>
<dbReference type="PROSITE" id="PS50932">
    <property type="entry name" value="HTH_LACI_2"/>
    <property type="match status" value="1"/>
</dbReference>
<dbReference type="GO" id="GO:0003700">
    <property type="term" value="F:DNA-binding transcription factor activity"/>
    <property type="evidence" value="ECO:0007669"/>
    <property type="project" value="TreeGrafter"/>
</dbReference>
<dbReference type="AlphaFoldDB" id="A0A2S6IKD4"/>